<dbReference type="GO" id="GO:0031012">
    <property type="term" value="C:extracellular matrix"/>
    <property type="evidence" value="ECO:0007669"/>
    <property type="project" value="TreeGrafter"/>
</dbReference>
<dbReference type="InterPro" id="IPR014853">
    <property type="entry name" value="VWF/SSPO/ZAN-like_Cys-rich_dom"/>
</dbReference>
<evidence type="ECO:0000256" key="1">
    <source>
        <dbReference type="ARBA" id="ARBA00023157"/>
    </source>
</evidence>
<dbReference type="Pfam" id="PF08742">
    <property type="entry name" value="C8"/>
    <property type="match status" value="1"/>
</dbReference>
<dbReference type="EMBL" id="KV924391">
    <property type="protein sequence ID" value="PIO40022.1"/>
    <property type="molecule type" value="Genomic_DNA"/>
</dbReference>
<dbReference type="GO" id="GO:0005615">
    <property type="term" value="C:extracellular space"/>
    <property type="evidence" value="ECO:0007669"/>
    <property type="project" value="TreeGrafter"/>
</dbReference>
<feature type="domain" description="VWFD" evidence="3">
    <location>
        <begin position="1"/>
        <end position="103"/>
    </location>
</feature>
<dbReference type="InterPro" id="IPR058753">
    <property type="entry name" value="TIL_OTOGL_Mucin"/>
</dbReference>
<dbReference type="PROSITE" id="PS51233">
    <property type="entry name" value="VWFD"/>
    <property type="match status" value="1"/>
</dbReference>
<evidence type="ECO:0000259" key="3">
    <source>
        <dbReference type="PROSITE" id="PS51233"/>
    </source>
</evidence>
<protein>
    <recommendedName>
        <fullName evidence="3">VWFD domain-containing protein</fullName>
    </recommendedName>
</protein>
<feature type="non-terminal residue" evidence="4">
    <location>
        <position position="1"/>
    </location>
</feature>
<sequence length="285" mass="32095">DKVLKLSDKILVETEGQGGKHVRYLTREVGLYLLIEASNGILLIWDKRTTIFIKVSPAYKGKLCGLCGNFDDNSQNDFTTSHLLQVNDVLEFGNSWKIDSTCPDATEVINPCSKTPHRKSWAEKQCGLIKSDVFKICHSKVDPIPFYEACVTDACTCDSGGDCECFCSAVAAYAQECTKAEACVYWRTPDICPVFCDYYNPEDECQWHYHPCGNNIKTCRSINNVYTNVTVTYLEGCYPKCPEDKPIFDESKKICVPSELCGCYINNTHYENGDKVPSDKNCHSW</sequence>
<organism evidence="4 5">
    <name type="scientific">Aquarana catesbeiana</name>
    <name type="common">American bullfrog</name>
    <name type="synonym">Rana catesbeiana</name>
    <dbReference type="NCBI Taxonomy" id="8400"/>
    <lineage>
        <taxon>Eukaryota</taxon>
        <taxon>Metazoa</taxon>
        <taxon>Chordata</taxon>
        <taxon>Craniata</taxon>
        <taxon>Vertebrata</taxon>
        <taxon>Euteleostomi</taxon>
        <taxon>Amphibia</taxon>
        <taxon>Batrachia</taxon>
        <taxon>Anura</taxon>
        <taxon>Neobatrachia</taxon>
        <taxon>Ranoidea</taxon>
        <taxon>Ranidae</taxon>
        <taxon>Aquarana</taxon>
    </lineage>
</organism>
<dbReference type="PANTHER" id="PTHR11339">
    <property type="entry name" value="EXTRACELLULAR MATRIX GLYCOPROTEIN RELATED"/>
    <property type="match status" value="1"/>
</dbReference>
<dbReference type="InterPro" id="IPR050780">
    <property type="entry name" value="Mucin_vWF_Thrombospondin_sf"/>
</dbReference>
<dbReference type="SMART" id="SM00832">
    <property type="entry name" value="C8"/>
    <property type="match status" value="1"/>
</dbReference>
<keyword evidence="2" id="KW-0325">Glycoprotein</keyword>
<gene>
    <name evidence="4" type="ORF">AB205_0003800</name>
</gene>
<dbReference type="InterPro" id="IPR001846">
    <property type="entry name" value="VWF_type-D"/>
</dbReference>
<keyword evidence="5" id="KW-1185">Reference proteome</keyword>
<accession>A0A2G9SIY5</accession>
<proteinExistence type="predicted"/>
<reference evidence="5" key="1">
    <citation type="journal article" date="2017" name="Nat. Commun.">
        <title>The North American bullfrog draft genome provides insight into hormonal regulation of long noncoding RNA.</title>
        <authorList>
            <person name="Hammond S.A."/>
            <person name="Warren R.L."/>
            <person name="Vandervalk B.P."/>
            <person name="Kucuk E."/>
            <person name="Khan H."/>
            <person name="Gibb E.A."/>
            <person name="Pandoh P."/>
            <person name="Kirk H."/>
            <person name="Zhao Y."/>
            <person name="Jones M."/>
            <person name="Mungall A.J."/>
            <person name="Coope R."/>
            <person name="Pleasance S."/>
            <person name="Moore R.A."/>
            <person name="Holt R.A."/>
            <person name="Round J.M."/>
            <person name="Ohora S."/>
            <person name="Walle B.V."/>
            <person name="Veldhoen N."/>
            <person name="Helbing C.C."/>
            <person name="Birol I."/>
        </authorList>
    </citation>
    <scope>NUCLEOTIDE SEQUENCE [LARGE SCALE GENOMIC DNA]</scope>
</reference>
<evidence type="ECO:0000313" key="4">
    <source>
        <dbReference type="EMBL" id="PIO40022.1"/>
    </source>
</evidence>
<dbReference type="Pfam" id="PF00094">
    <property type="entry name" value="VWD"/>
    <property type="match status" value="1"/>
</dbReference>
<dbReference type="Proteomes" id="UP000228934">
    <property type="component" value="Unassembled WGS sequence"/>
</dbReference>
<evidence type="ECO:0000313" key="5">
    <source>
        <dbReference type="Proteomes" id="UP000228934"/>
    </source>
</evidence>
<dbReference type="AlphaFoldDB" id="A0A2G9SIY5"/>
<evidence type="ECO:0000256" key="2">
    <source>
        <dbReference type="ARBA" id="ARBA00023180"/>
    </source>
</evidence>
<dbReference type="OrthoDB" id="160294at2759"/>
<keyword evidence="1" id="KW-1015">Disulfide bond</keyword>
<dbReference type="PANTHER" id="PTHR11339:SF371">
    <property type="entry name" value="MUCIN-2"/>
    <property type="match status" value="1"/>
</dbReference>
<name>A0A2G9SIY5_AQUCT</name>
<dbReference type="Pfam" id="PF25962">
    <property type="entry name" value="TIL_OTOGL_Mucin"/>
    <property type="match status" value="1"/>
</dbReference>